<dbReference type="InterPro" id="IPR008250">
    <property type="entry name" value="ATPase_P-typ_transduc_dom_A_sf"/>
</dbReference>
<feature type="transmembrane region" description="Helical" evidence="7">
    <location>
        <begin position="273"/>
        <end position="300"/>
    </location>
</feature>
<evidence type="ECO:0000256" key="6">
    <source>
        <dbReference type="SAM" id="MobiDB-lite"/>
    </source>
</evidence>
<keyword evidence="2 7" id="KW-0812">Transmembrane</keyword>
<organism evidence="9 10">
    <name type="scientific">Corynebacterium jeikeium (strain K411)</name>
    <dbReference type="NCBI Taxonomy" id="306537"/>
    <lineage>
        <taxon>Bacteria</taxon>
        <taxon>Bacillati</taxon>
        <taxon>Actinomycetota</taxon>
        <taxon>Actinomycetes</taxon>
        <taxon>Mycobacteriales</taxon>
        <taxon>Corynebacteriaceae</taxon>
        <taxon>Corynebacterium</taxon>
    </lineage>
</organism>
<dbReference type="Gene3D" id="2.70.150.10">
    <property type="entry name" value="Calcium-transporting ATPase, cytoplasmic transduction domain A"/>
    <property type="match status" value="1"/>
</dbReference>
<dbReference type="EMBL" id="CR931997">
    <property type="protein sequence ID" value="CAI36425.1"/>
    <property type="molecule type" value="Genomic_DNA"/>
</dbReference>
<keyword evidence="10" id="KW-1185">Reference proteome</keyword>
<protein>
    <submittedName>
        <fullName evidence="9">Putative cation-transporting ATPase</fullName>
    </submittedName>
</protein>
<evidence type="ECO:0000313" key="10">
    <source>
        <dbReference type="Proteomes" id="UP000000545"/>
    </source>
</evidence>
<feature type="transmembrane region" description="Helical" evidence="7">
    <location>
        <begin position="679"/>
        <end position="697"/>
    </location>
</feature>
<dbReference type="STRING" id="306537.jk0273"/>
<dbReference type="Gene3D" id="3.40.50.1000">
    <property type="entry name" value="HAD superfamily/HAD-like"/>
    <property type="match status" value="1"/>
</dbReference>
<dbReference type="SFLD" id="SFLDF00027">
    <property type="entry name" value="p-type_atpase"/>
    <property type="match status" value="1"/>
</dbReference>
<feature type="transmembrane region" description="Helical" evidence="7">
    <location>
        <begin position="709"/>
        <end position="731"/>
    </location>
</feature>
<dbReference type="Pfam" id="PF00122">
    <property type="entry name" value="E1-E2_ATPase"/>
    <property type="match status" value="1"/>
</dbReference>
<dbReference type="Pfam" id="PF00702">
    <property type="entry name" value="Hydrolase"/>
    <property type="match status" value="1"/>
</dbReference>
<dbReference type="PATRIC" id="fig|306537.10.peg.283"/>
<accession>Q4JXN2</accession>
<dbReference type="Gene3D" id="3.40.1110.10">
    <property type="entry name" value="Calcium-transporting ATPase, cytoplasmic domain N"/>
    <property type="match status" value="1"/>
</dbReference>
<keyword evidence="3" id="KW-1278">Translocase</keyword>
<dbReference type="SFLD" id="SFLDG00002">
    <property type="entry name" value="C1.7:_P-type_atpase_like"/>
    <property type="match status" value="1"/>
</dbReference>
<feature type="region of interest" description="Disordered" evidence="6">
    <location>
        <begin position="1"/>
        <end position="33"/>
    </location>
</feature>
<reference evidence="9 10" key="1">
    <citation type="journal article" date="2005" name="J. Bacteriol.">
        <title>Complete genome sequence and analysis of the multiresistant nosocomial pathogen Corynebacterium jeikeium K411, a lipid-requiring bacterium of the human skin flora.</title>
        <authorList>
            <person name="Tauch A."/>
            <person name="Kaiser O."/>
            <person name="Hain T."/>
            <person name="Goesmann A."/>
            <person name="Weisshaar B."/>
            <person name="Albersmeier A."/>
            <person name="Bekel T."/>
            <person name="Bischoff N."/>
            <person name="Brune I."/>
            <person name="Chakraborty T."/>
            <person name="Kalinowski J."/>
            <person name="Meyer F."/>
            <person name="Rupp O."/>
            <person name="Schneiker S."/>
            <person name="Viehoever P."/>
            <person name="Puehler A."/>
        </authorList>
    </citation>
    <scope>NUCLEOTIDE SEQUENCE [LARGE SCALE GENOMIC DNA]</scope>
    <source>
        <strain evidence="9 10">K411</strain>
    </source>
</reference>
<evidence type="ECO:0000259" key="8">
    <source>
        <dbReference type="Pfam" id="PF00122"/>
    </source>
</evidence>
<evidence type="ECO:0000256" key="3">
    <source>
        <dbReference type="ARBA" id="ARBA00022967"/>
    </source>
</evidence>
<dbReference type="SUPFAM" id="SSF81665">
    <property type="entry name" value="Calcium ATPase, transmembrane domain M"/>
    <property type="match status" value="1"/>
</dbReference>
<sequence length="835" mass="88733">MDGAPRWNAAEPSTQEVELAHASEQAGAEERADLSRGLTAVEVEERTQRGEVNTQSRGTGRSVAQILRANIFTRVNAILGVLCAIVLSTGSVINAAFGLLIIANSAVGVVQELRAKKTLDKLRIVGESEPTVIRDGGEKTIPQHEVVLGDIIKLRSGDEVVVDGTVVAGSLRVDESQLTGEADAVSKGEGDEILSGAFVNEGSAVFRADKVGDEAYAARLASQASEFSLTDSVLMNGINSILKVITWLLIPTGILTIWTQLVRSDTGLRESILSMAAAIVPMVPEGLVLMTSIAFAAGVIRLGKYKALVNELVAIEGLARVDTVCTDKTGTLTTNEMELDSIVAADGSPADGSDADAAWARNLASMLNAQDDLNDTARSIVAGLRERGVEPDQWQGHEIPFNSRYKFSGFACSDATAWIMGAPDVLLREGGRAAETAAETAKQLGDQGLRVLVFGKLEGADSAGGDAWSNTENLSMDSAPQLAEPVLVVLRQQLRSDARETLAYFDEQNVDIKVISGDNSDSVAAVARKATDRELVAVDARTLNGLDDEAFDAEIKRGNVFGRVSPEQKQQMVESLHRQNRTVAMTGDGVNDVLALKKADIGVAMGSGAPATRSVAQLVLLTNKFSALPRVVAEGRRVIGNIERVAHLFLTKTVYSVVLALVVAVLGISFPFQPIHVTITGWFTIGIPAFILSLAPNTERPRDGFVRRVLSLAIPSGVLIGGICVTMWIIIYPGAEVPEIQRQQAGTAVLLALIVMGLWVLGIVARPLNWWKVILLAGCVGGYLVIFLAPPLRELLILQTGNLKLMLTGLAVGAGGAVLIEVAHQVAARRQAAVR</sequence>
<dbReference type="RefSeq" id="WP_011272987.1">
    <property type="nucleotide sequence ID" value="NC_007164.1"/>
</dbReference>
<dbReference type="GO" id="GO:0016887">
    <property type="term" value="F:ATP hydrolysis activity"/>
    <property type="evidence" value="ECO:0007669"/>
    <property type="project" value="InterPro"/>
</dbReference>
<dbReference type="Gene3D" id="1.20.1110.10">
    <property type="entry name" value="Calcium-transporting ATPase, transmembrane domain"/>
    <property type="match status" value="1"/>
</dbReference>
<dbReference type="InterPro" id="IPR001757">
    <property type="entry name" value="P_typ_ATPase"/>
</dbReference>
<comment type="subcellular location">
    <subcellularLocation>
        <location evidence="1">Cell membrane</location>
        <topology evidence="1">Multi-pass membrane protein</topology>
    </subcellularLocation>
</comment>
<dbReference type="SUPFAM" id="SSF81660">
    <property type="entry name" value="Metal cation-transporting ATPase, ATP-binding domain N"/>
    <property type="match status" value="1"/>
</dbReference>
<dbReference type="GO" id="GO:0005886">
    <property type="term" value="C:plasma membrane"/>
    <property type="evidence" value="ECO:0007669"/>
    <property type="project" value="UniProtKB-SubCell"/>
</dbReference>
<keyword evidence="4 7" id="KW-1133">Transmembrane helix</keyword>
<dbReference type="GO" id="GO:0005524">
    <property type="term" value="F:ATP binding"/>
    <property type="evidence" value="ECO:0007669"/>
    <property type="project" value="InterPro"/>
</dbReference>
<dbReference type="PRINTS" id="PR00120">
    <property type="entry name" value="HATPASE"/>
</dbReference>
<keyword evidence="5 7" id="KW-0472">Membrane</keyword>
<dbReference type="InterPro" id="IPR023214">
    <property type="entry name" value="HAD_sf"/>
</dbReference>
<dbReference type="OrthoDB" id="9814270at2"/>
<dbReference type="InterPro" id="IPR023298">
    <property type="entry name" value="ATPase_P-typ_TM_dom_sf"/>
</dbReference>
<name>Q4JXN2_CORJK</name>
<dbReference type="InterPro" id="IPR018303">
    <property type="entry name" value="ATPase_P-typ_P_site"/>
</dbReference>
<evidence type="ECO:0000313" key="9">
    <source>
        <dbReference type="EMBL" id="CAI36425.1"/>
    </source>
</evidence>
<dbReference type="HOGENOM" id="CLU_002360_5_1_11"/>
<dbReference type="SFLD" id="SFLDS00003">
    <property type="entry name" value="Haloacid_Dehalogenase"/>
    <property type="match status" value="1"/>
</dbReference>
<feature type="transmembrane region" description="Helical" evidence="7">
    <location>
        <begin position="95"/>
        <end position="113"/>
    </location>
</feature>
<evidence type="ECO:0000256" key="5">
    <source>
        <dbReference type="ARBA" id="ARBA00023136"/>
    </source>
</evidence>
<dbReference type="InterPro" id="IPR059000">
    <property type="entry name" value="ATPase_P-type_domA"/>
</dbReference>
<feature type="transmembrane region" description="Helical" evidence="7">
    <location>
        <begin position="71"/>
        <end position="89"/>
    </location>
</feature>
<dbReference type="AlphaFoldDB" id="Q4JXN2"/>
<dbReference type="InterPro" id="IPR023299">
    <property type="entry name" value="ATPase_P-typ_cyto_dom_N"/>
</dbReference>
<dbReference type="SUPFAM" id="SSF56784">
    <property type="entry name" value="HAD-like"/>
    <property type="match status" value="1"/>
</dbReference>
<dbReference type="SUPFAM" id="SSF81653">
    <property type="entry name" value="Calcium ATPase, transduction domain A"/>
    <property type="match status" value="1"/>
</dbReference>
<dbReference type="NCBIfam" id="TIGR01494">
    <property type="entry name" value="ATPase_P-type"/>
    <property type="match status" value="2"/>
</dbReference>
<evidence type="ECO:0000256" key="2">
    <source>
        <dbReference type="ARBA" id="ARBA00022692"/>
    </source>
</evidence>
<gene>
    <name evidence="9" type="ordered locus">jk0273</name>
</gene>
<proteinExistence type="predicted"/>
<dbReference type="InterPro" id="IPR044492">
    <property type="entry name" value="P_typ_ATPase_HD_dom"/>
</dbReference>
<dbReference type="PRINTS" id="PR00119">
    <property type="entry name" value="CATATPASE"/>
</dbReference>
<feature type="transmembrane region" description="Helical" evidence="7">
    <location>
        <begin position="805"/>
        <end position="827"/>
    </location>
</feature>
<dbReference type="PROSITE" id="PS00154">
    <property type="entry name" value="ATPASE_E1_E2"/>
    <property type="match status" value="1"/>
</dbReference>
<evidence type="ECO:0000256" key="7">
    <source>
        <dbReference type="SAM" id="Phobius"/>
    </source>
</evidence>
<feature type="transmembrane region" description="Helical" evidence="7">
    <location>
        <begin position="654"/>
        <end position="673"/>
    </location>
</feature>
<dbReference type="Proteomes" id="UP000000545">
    <property type="component" value="Chromosome"/>
</dbReference>
<feature type="domain" description="P-type ATPase A" evidence="8">
    <location>
        <begin position="130"/>
        <end position="223"/>
    </location>
</feature>
<dbReference type="PANTHER" id="PTHR42861">
    <property type="entry name" value="CALCIUM-TRANSPORTING ATPASE"/>
    <property type="match status" value="1"/>
</dbReference>
<evidence type="ECO:0000256" key="1">
    <source>
        <dbReference type="ARBA" id="ARBA00004651"/>
    </source>
</evidence>
<feature type="transmembrane region" description="Helical" evidence="7">
    <location>
        <begin position="773"/>
        <end position="793"/>
    </location>
</feature>
<dbReference type="InterPro" id="IPR036412">
    <property type="entry name" value="HAD-like_sf"/>
</dbReference>
<dbReference type="KEGG" id="cjk:jk0273"/>
<feature type="transmembrane region" description="Helical" evidence="7">
    <location>
        <begin position="743"/>
        <end position="761"/>
    </location>
</feature>
<dbReference type="eggNOG" id="COG0474">
    <property type="taxonomic scope" value="Bacteria"/>
</dbReference>
<feature type="transmembrane region" description="Helical" evidence="7">
    <location>
        <begin position="244"/>
        <end position="261"/>
    </location>
</feature>
<evidence type="ECO:0000256" key="4">
    <source>
        <dbReference type="ARBA" id="ARBA00022989"/>
    </source>
</evidence>